<gene>
    <name evidence="2" type="ORF">H9763_10170</name>
</gene>
<evidence type="ECO:0000313" key="2">
    <source>
        <dbReference type="EMBL" id="HJB91809.1"/>
    </source>
</evidence>
<protein>
    <submittedName>
        <fullName evidence="2">GNAT family N-acetyltransferase</fullName>
    </submittedName>
</protein>
<dbReference type="InterPro" id="IPR000182">
    <property type="entry name" value="GNAT_dom"/>
</dbReference>
<dbReference type="PROSITE" id="PS51186">
    <property type="entry name" value="GNAT"/>
    <property type="match status" value="1"/>
</dbReference>
<name>A0A9D2MSB3_9FIRM</name>
<evidence type="ECO:0000313" key="3">
    <source>
        <dbReference type="Proteomes" id="UP000886883"/>
    </source>
</evidence>
<dbReference type="CDD" id="cd04301">
    <property type="entry name" value="NAT_SF"/>
    <property type="match status" value="1"/>
</dbReference>
<dbReference type="SUPFAM" id="SSF55729">
    <property type="entry name" value="Acyl-CoA N-acyltransferases (Nat)"/>
    <property type="match status" value="1"/>
</dbReference>
<evidence type="ECO:0000259" key="1">
    <source>
        <dbReference type="PROSITE" id="PS51186"/>
    </source>
</evidence>
<dbReference type="AlphaFoldDB" id="A0A9D2MSB3"/>
<reference evidence="2" key="2">
    <citation type="submission" date="2021-04" db="EMBL/GenBank/DDBJ databases">
        <authorList>
            <person name="Gilroy R."/>
        </authorList>
    </citation>
    <scope>NUCLEOTIDE SEQUENCE</scope>
    <source>
        <strain evidence="2">USAMLcec3-2134</strain>
    </source>
</reference>
<dbReference type="InterPro" id="IPR016181">
    <property type="entry name" value="Acyl_CoA_acyltransferase"/>
</dbReference>
<comment type="caution">
    <text evidence="2">The sequence shown here is derived from an EMBL/GenBank/DDBJ whole genome shotgun (WGS) entry which is preliminary data.</text>
</comment>
<sequence length="147" mass="16848">MKARILILNRGDELWEPLQAYAESCSWSGGRYLAEDMRQNLSGWERAVALLYGNEIAGFCAVLKKDCIDDVSYTPYIGYVFVGEAFRGKGFSGTLVEGAESYLKKTGFREAYIVSHHDNLYEKYGYVHVDTKAAYWGDMQRIYRHVF</sequence>
<dbReference type="Pfam" id="PF00583">
    <property type="entry name" value="Acetyltransf_1"/>
    <property type="match status" value="1"/>
</dbReference>
<dbReference type="Proteomes" id="UP000886883">
    <property type="component" value="Unassembled WGS sequence"/>
</dbReference>
<organism evidence="2 3">
    <name type="scientific">Candidatus Eisenbergiella merdigallinarum</name>
    <dbReference type="NCBI Taxonomy" id="2838552"/>
    <lineage>
        <taxon>Bacteria</taxon>
        <taxon>Bacillati</taxon>
        <taxon>Bacillota</taxon>
        <taxon>Clostridia</taxon>
        <taxon>Lachnospirales</taxon>
        <taxon>Lachnospiraceae</taxon>
        <taxon>Eisenbergiella</taxon>
    </lineage>
</organism>
<dbReference type="EMBL" id="DWXE01000040">
    <property type="protein sequence ID" value="HJB91809.1"/>
    <property type="molecule type" value="Genomic_DNA"/>
</dbReference>
<proteinExistence type="predicted"/>
<accession>A0A9D2MSB3</accession>
<dbReference type="GO" id="GO:0016747">
    <property type="term" value="F:acyltransferase activity, transferring groups other than amino-acyl groups"/>
    <property type="evidence" value="ECO:0007669"/>
    <property type="project" value="InterPro"/>
</dbReference>
<feature type="domain" description="N-acetyltransferase" evidence="1">
    <location>
        <begin position="5"/>
        <end position="147"/>
    </location>
</feature>
<dbReference type="Gene3D" id="3.40.630.30">
    <property type="match status" value="1"/>
</dbReference>
<reference evidence="2" key="1">
    <citation type="journal article" date="2021" name="PeerJ">
        <title>Extensive microbial diversity within the chicken gut microbiome revealed by metagenomics and culture.</title>
        <authorList>
            <person name="Gilroy R."/>
            <person name="Ravi A."/>
            <person name="Getino M."/>
            <person name="Pursley I."/>
            <person name="Horton D.L."/>
            <person name="Alikhan N.F."/>
            <person name="Baker D."/>
            <person name="Gharbi K."/>
            <person name="Hall N."/>
            <person name="Watson M."/>
            <person name="Adriaenssens E.M."/>
            <person name="Foster-Nyarko E."/>
            <person name="Jarju S."/>
            <person name="Secka A."/>
            <person name="Antonio M."/>
            <person name="Oren A."/>
            <person name="Chaudhuri R.R."/>
            <person name="La Ragione R."/>
            <person name="Hildebrand F."/>
            <person name="Pallen M.J."/>
        </authorList>
    </citation>
    <scope>NUCLEOTIDE SEQUENCE</scope>
    <source>
        <strain evidence="2">USAMLcec3-2134</strain>
    </source>
</reference>